<evidence type="ECO:0000313" key="2">
    <source>
        <dbReference type="EMBL" id="ABJ82694.1"/>
    </source>
</evidence>
<organism evidence="2">
    <name type="scientific">Solibacter usitatus (strain Ellin6076)</name>
    <dbReference type="NCBI Taxonomy" id="234267"/>
    <lineage>
        <taxon>Bacteria</taxon>
        <taxon>Pseudomonadati</taxon>
        <taxon>Acidobacteriota</taxon>
        <taxon>Terriglobia</taxon>
        <taxon>Bryobacterales</taxon>
        <taxon>Solibacteraceae</taxon>
        <taxon>Candidatus Solibacter</taxon>
    </lineage>
</organism>
<reference evidence="2" key="1">
    <citation type="submission" date="2006-10" db="EMBL/GenBank/DDBJ databases">
        <title>Complete sequence of Solibacter usitatus Ellin6076.</title>
        <authorList>
            <consortium name="US DOE Joint Genome Institute"/>
            <person name="Copeland A."/>
            <person name="Lucas S."/>
            <person name="Lapidus A."/>
            <person name="Barry K."/>
            <person name="Detter J.C."/>
            <person name="Glavina del Rio T."/>
            <person name="Hammon N."/>
            <person name="Israni S."/>
            <person name="Dalin E."/>
            <person name="Tice H."/>
            <person name="Pitluck S."/>
            <person name="Thompson L.S."/>
            <person name="Brettin T."/>
            <person name="Bruce D."/>
            <person name="Han C."/>
            <person name="Tapia R."/>
            <person name="Gilna P."/>
            <person name="Schmutz J."/>
            <person name="Larimer F."/>
            <person name="Land M."/>
            <person name="Hauser L."/>
            <person name="Kyrpides N."/>
            <person name="Mikhailova N."/>
            <person name="Janssen P.H."/>
            <person name="Kuske C.R."/>
            <person name="Richardson P."/>
        </authorList>
    </citation>
    <scope>NUCLEOTIDE SEQUENCE</scope>
    <source>
        <strain evidence="2">Ellin6076</strain>
    </source>
</reference>
<dbReference type="InParanoid" id="Q027W3"/>
<sequence>MGLQTQLRYNGWVQGPQTINDSYYCLRSKPDGKISILTTNSYVVGEYDDKTGDIRWQRVVLANQKVVIQSYLHRHYPPKGDNNNNTPKETRKKPVAA</sequence>
<dbReference type="EMBL" id="CP000473">
    <property type="protein sequence ID" value="ABJ82694.1"/>
    <property type="molecule type" value="Genomic_DNA"/>
</dbReference>
<gene>
    <name evidence="2" type="ordered locus">Acid_1704</name>
</gene>
<dbReference type="HOGENOM" id="CLU_2345179_0_0_0"/>
<dbReference type="AlphaFoldDB" id="Q027W3"/>
<evidence type="ECO:0000256" key="1">
    <source>
        <dbReference type="SAM" id="MobiDB-lite"/>
    </source>
</evidence>
<protein>
    <submittedName>
        <fullName evidence="2">Uncharacterized protein</fullName>
    </submittedName>
</protein>
<dbReference type="STRING" id="234267.Acid_1704"/>
<name>Q027W3_SOLUE</name>
<dbReference type="KEGG" id="sus:Acid_1704"/>
<accession>Q027W3</accession>
<proteinExistence type="predicted"/>
<feature type="region of interest" description="Disordered" evidence="1">
    <location>
        <begin position="72"/>
        <end position="97"/>
    </location>
</feature>